<comment type="caution">
    <text evidence="2">The sequence shown here is derived from an EMBL/GenBank/DDBJ whole genome shotgun (WGS) entry which is preliminary data.</text>
</comment>
<evidence type="ECO:0000256" key="1">
    <source>
        <dbReference type="SAM" id="MobiDB-lite"/>
    </source>
</evidence>
<sequence>MAKVAEMKSCDTSKTYGDQIKDGKLPNDGCPPVTEEKTAPLLPIPDAAN</sequence>
<keyword evidence="3" id="KW-1185">Reference proteome</keyword>
<protein>
    <submittedName>
        <fullName evidence="2">Uncharacterized protein</fullName>
    </submittedName>
</protein>
<organism evidence="2 3">
    <name type="scientific">Alienimonas chondri</name>
    <dbReference type="NCBI Taxonomy" id="2681879"/>
    <lineage>
        <taxon>Bacteria</taxon>
        <taxon>Pseudomonadati</taxon>
        <taxon>Planctomycetota</taxon>
        <taxon>Planctomycetia</taxon>
        <taxon>Planctomycetales</taxon>
        <taxon>Planctomycetaceae</taxon>
        <taxon>Alienimonas</taxon>
    </lineage>
</organism>
<name>A0ABX1VFM4_9PLAN</name>
<feature type="compositionally biased region" description="Basic and acidic residues" evidence="1">
    <location>
        <begin position="1"/>
        <end position="11"/>
    </location>
</feature>
<proteinExistence type="predicted"/>
<dbReference type="EMBL" id="WTPX01000106">
    <property type="protein sequence ID" value="NNJ26908.1"/>
    <property type="molecule type" value="Genomic_DNA"/>
</dbReference>
<evidence type="ECO:0000313" key="2">
    <source>
        <dbReference type="EMBL" id="NNJ26908.1"/>
    </source>
</evidence>
<gene>
    <name evidence="2" type="ORF">LzC2_30040</name>
</gene>
<accession>A0ABX1VFM4</accession>
<feature type="region of interest" description="Disordered" evidence="1">
    <location>
        <begin position="1"/>
        <end position="49"/>
    </location>
</feature>
<evidence type="ECO:0000313" key="3">
    <source>
        <dbReference type="Proteomes" id="UP000609651"/>
    </source>
</evidence>
<dbReference type="Proteomes" id="UP000609651">
    <property type="component" value="Unassembled WGS sequence"/>
</dbReference>
<reference evidence="2 3" key="1">
    <citation type="journal article" date="2020" name="Syst. Appl. Microbiol.">
        <title>Alienimonas chondri sp. nov., a novel planctomycete isolated from the biofilm of the red alga Chondrus crispus.</title>
        <authorList>
            <person name="Vitorino I."/>
            <person name="Albuquerque L."/>
            <person name="Wiegand S."/>
            <person name="Kallscheuer N."/>
            <person name="da Costa M.S."/>
            <person name="Lobo-da-Cunha A."/>
            <person name="Jogler C."/>
            <person name="Lage O.M."/>
        </authorList>
    </citation>
    <scope>NUCLEOTIDE SEQUENCE [LARGE SCALE GENOMIC DNA]</scope>
    <source>
        <strain evidence="2 3">LzC2</strain>
    </source>
</reference>